<dbReference type="AlphaFoldDB" id="A0A8H5GKH3"/>
<reference evidence="1 2" key="1">
    <citation type="journal article" date="2020" name="ISME J.">
        <title>Uncovering the hidden diversity of litter-decomposition mechanisms in mushroom-forming fungi.</title>
        <authorList>
            <person name="Floudas D."/>
            <person name="Bentzer J."/>
            <person name="Ahren D."/>
            <person name="Johansson T."/>
            <person name="Persson P."/>
            <person name="Tunlid A."/>
        </authorList>
    </citation>
    <scope>NUCLEOTIDE SEQUENCE [LARGE SCALE GENOMIC DNA]</scope>
    <source>
        <strain evidence="1 2">CBS 291.85</strain>
    </source>
</reference>
<dbReference type="EMBL" id="JAACJM010000021">
    <property type="protein sequence ID" value="KAF5366721.1"/>
    <property type="molecule type" value="Genomic_DNA"/>
</dbReference>
<name>A0A8H5GKH3_9AGAR</name>
<gene>
    <name evidence="1" type="ORF">D9758_006465</name>
</gene>
<dbReference type="Proteomes" id="UP000559256">
    <property type="component" value="Unassembled WGS sequence"/>
</dbReference>
<evidence type="ECO:0000313" key="2">
    <source>
        <dbReference type="Proteomes" id="UP000559256"/>
    </source>
</evidence>
<evidence type="ECO:0000313" key="1">
    <source>
        <dbReference type="EMBL" id="KAF5366721.1"/>
    </source>
</evidence>
<comment type="caution">
    <text evidence="1">The sequence shown here is derived from an EMBL/GenBank/DDBJ whole genome shotgun (WGS) entry which is preliminary data.</text>
</comment>
<protein>
    <submittedName>
        <fullName evidence="1">Uncharacterized protein</fullName>
    </submittedName>
</protein>
<accession>A0A8H5GKH3</accession>
<proteinExistence type="predicted"/>
<sequence>MFLLPGVQSEANLQQDAFRSIATYAALAIASVSEMRQQQVQMHAQHEIISMSASQAPSESQTRNWGKHNVKVVGLDLDIVDSFLAQMQDIKDSAMENAERSLKMRVILCWVNKKKIRKYRASMERIDRDLKVSVNLANCRSILRLAFAFREYSAL</sequence>
<keyword evidence="2" id="KW-1185">Reference proteome</keyword>
<organism evidence="1 2">
    <name type="scientific">Tetrapyrgos nigripes</name>
    <dbReference type="NCBI Taxonomy" id="182062"/>
    <lineage>
        <taxon>Eukaryota</taxon>
        <taxon>Fungi</taxon>
        <taxon>Dikarya</taxon>
        <taxon>Basidiomycota</taxon>
        <taxon>Agaricomycotina</taxon>
        <taxon>Agaricomycetes</taxon>
        <taxon>Agaricomycetidae</taxon>
        <taxon>Agaricales</taxon>
        <taxon>Marasmiineae</taxon>
        <taxon>Marasmiaceae</taxon>
        <taxon>Tetrapyrgos</taxon>
    </lineage>
</organism>